<dbReference type="AlphaFoldDB" id="A0A0M4T1D2"/>
<evidence type="ECO:0000313" key="3">
    <source>
        <dbReference type="Proteomes" id="UP000062645"/>
    </source>
</evidence>
<reference evidence="2 3" key="2">
    <citation type="journal article" date="2016" name="Genome Announc.">
        <title>Draft Genome Sequence of the N2-Fixing Cyanobacterium Nostoc piscinale CENA21, Isolated from the Brazilian Amazon Floodplain.</title>
        <authorList>
            <person name="Leao T."/>
            <person name="Guimaraes P.I."/>
            <person name="de Melo A.G."/>
            <person name="Ramos R.T."/>
            <person name="Leao P.N."/>
            <person name="Silva A."/>
            <person name="Fiore M.F."/>
            <person name="Schneider M.P."/>
        </authorList>
    </citation>
    <scope>NUCLEOTIDE SEQUENCE [LARGE SCALE GENOMIC DNA]</scope>
    <source>
        <strain evidence="2 3">CENA21</strain>
    </source>
</reference>
<dbReference type="EC" id="4.2.3.-" evidence="1"/>
<dbReference type="RefSeq" id="WP_062297718.1">
    <property type="nucleotide sequence ID" value="NZ_CP012036.1"/>
</dbReference>
<name>A0A0M4T1D2_9NOSO</name>
<keyword evidence="1" id="KW-0456">Lyase</keyword>
<dbReference type="Pfam" id="PF19086">
    <property type="entry name" value="Terpene_syn_C_2"/>
    <property type="match status" value="1"/>
</dbReference>
<comment type="similarity">
    <text evidence="1">Belongs to the terpene synthase family.</text>
</comment>
<dbReference type="InterPro" id="IPR034686">
    <property type="entry name" value="Terpene_cyclase-like_2"/>
</dbReference>
<dbReference type="Gene3D" id="1.10.600.10">
    <property type="entry name" value="Farnesyl Diphosphate Synthase"/>
    <property type="match status" value="1"/>
</dbReference>
<keyword evidence="1" id="KW-0479">Metal-binding</keyword>
<comment type="cofactor">
    <cofactor evidence="1">
        <name>Mg(2+)</name>
        <dbReference type="ChEBI" id="CHEBI:18420"/>
    </cofactor>
</comment>
<evidence type="ECO:0000313" key="2">
    <source>
        <dbReference type="EMBL" id="ALF56009.1"/>
    </source>
</evidence>
<dbReference type="PANTHER" id="PTHR35201">
    <property type="entry name" value="TERPENE SYNTHASE"/>
    <property type="match status" value="1"/>
</dbReference>
<dbReference type="PATRIC" id="fig|224013.5.peg.6991"/>
<dbReference type="PANTHER" id="PTHR35201:SF4">
    <property type="entry name" value="BETA-PINACENE SYNTHASE-RELATED"/>
    <property type="match status" value="1"/>
</dbReference>
<dbReference type="SUPFAM" id="SSF48576">
    <property type="entry name" value="Terpenoid synthases"/>
    <property type="match status" value="1"/>
</dbReference>
<dbReference type="KEGG" id="npz:ACX27_29245"/>
<keyword evidence="3" id="KW-1185">Reference proteome</keyword>
<reference evidence="3" key="1">
    <citation type="submission" date="2015-07" db="EMBL/GenBank/DDBJ databases">
        <title>Genome Of Nitrogen-Fixing Cyanobacterium Nostoc piscinale CENA21 From Solimoes/Amazon River Floodplain Sediments And Comparative Genomics To Uncover Biosynthetic Natural Products Potential.</title>
        <authorList>
            <person name="Leao T.F."/>
            <person name="Leao P.N."/>
            <person name="Guimaraes P.I."/>
            <person name="de Melo A.G.C."/>
            <person name="Ramos R.T.J."/>
            <person name="Silva A."/>
            <person name="Fiore M.F."/>
            <person name="Schneider M.P.C."/>
        </authorList>
    </citation>
    <scope>NUCLEOTIDE SEQUENCE [LARGE SCALE GENOMIC DNA]</scope>
    <source>
        <strain evidence="3">CENA21</strain>
    </source>
</reference>
<keyword evidence="1" id="KW-0460">Magnesium</keyword>
<protein>
    <recommendedName>
        <fullName evidence="1">Terpene synthase</fullName>
        <ecNumber evidence="1">4.2.3.-</ecNumber>
    </recommendedName>
</protein>
<dbReference type="GO" id="GO:0010333">
    <property type="term" value="F:terpene synthase activity"/>
    <property type="evidence" value="ECO:0007669"/>
    <property type="project" value="InterPro"/>
</dbReference>
<organism evidence="2 3">
    <name type="scientific">Nostoc piscinale CENA21</name>
    <dbReference type="NCBI Taxonomy" id="224013"/>
    <lineage>
        <taxon>Bacteria</taxon>
        <taxon>Bacillati</taxon>
        <taxon>Cyanobacteriota</taxon>
        <taxon>Cyanophyceae</taxon>
        <taxon>Nostocales</taxon>
        <taxon>Nostocaceae</taxon>
        <taxon>Nostoc</taxon>
    </lineage>
</organism>
<proteinExistence type="inferred from homology"/>
<dbReference type="EMBL" id="CP012036">
    <property type="protein sequence ID" value="ALF56009.1"/>
    <property type="molecule type" value="Genomic_DNA"/>
</dbReference>
<dbReference type="GO" id="GO:0046872">
    <property type="term" value="F:metal ion binding"/>
    <property type="evidence" value="ECO:0007669"/>
    <property type="project" value="UniProtKB-KW"/>
</dbReference>
<dbReference type="InterPro" id="IPR008949">
    <property type="entry name" value="Isoprenoid_synthase_dom_sf"/>
</dbReference>
<evidence type="ECO:0000256" key="1">
    <source>
        <dbReference type="RuleBase" id="RU366034"/>
    </source>
</evidence>
<dbReference type="STRING" id="224013.ACX27_29245"/>
<accession>A0A0M4T1D2</accession>
<sequence length="325" mass="38078">MEKLVFPDLYCPFPFQINKYVDVLEDYSFEWVQQFNLLTNPTEYQHFSKAKFFLLASYTYPYCQFEELKIANDWMSWLFVLDDQCDNSHLGQQPELLKGLHRRFLEILYGAETNQQDIPLSKALSNLRQRMLQIGDTKSFNYFVISVKKYFDGCMLEAINRASQTIPNLDNYEMIHLLSSAVDISIDLGEFCNHHLVSDFVRNHEIINRLRLMTNKIICWCNDIFSVPKEIANGDVHNSIIVLHYQHRIPLNQAVSIVADMHNQELKSFLDLQATIPYFKKEINDEVSKYLSGLHTWIRGNFDWSCHSGRYQTGNIKNQIPIQVG</sequence>
<gene>
    <name evidence="2" type="ORF">ACX27_29245</name>
</gene>
<dbReference type="OrthoDB" id="2989600at2"/>
<dbReference type="Proteomes" id="UP000062645">
    <property type="component" value="Chromosome"/>
</dbReference>